<dbReference type="PRINTS" id="PR00723">
    <property type="entry name" value="SUBTILISIN"/>
</dbReference>
<dbReference type="InterPro" id="IPR050131">
    <property type="entry name" value="Peptidase_S8_subtilisin-like"/>
</dbReference>
<evidence type="ECO:0000256" key="5">
    <source>
        <dbReference type="PROSITE-ProRule" id="PRU01240"/>
    </source>
</evidence>
<keyword evidence="4 5" id="KW-0720">Serine protease</keyword>
<evidence type="ECO:0000313" key="7">
    <source>
        <dbReference type="EMBL" id="EGG29355.1"/>
    </source>
</evidence>
<dbReference type="PROSITE" id="PS00136">
    <property type="entry name" value="SUBTILASE_ASP"/>
    <property type="match status" value="1"/>
</dbReference>
<feature type="domain" description="Peptidase S8/S53" evidence="6">
    <location>
        <begin position="237"/>
        <end position="527"/>
    </location>
</feature>
<dbReference type="Gene3D" id="3.40.50.200">
    <property type="entry name" value="Peptidase S8/S53 domain"/>
    <property type="match status" value="1"/>
</dbReference>
<dbReference type="InterPro" id="IPR015500">
    <property type="entry name" value="Peptidase_S8_subtilisin-rel"/>
</dbReference>
<dbReference type="GO" id="GO:0006508">
    <property type="term" value="P:proteolysis"/>
    <property type="evidence" value="ECO:0007669"/>
    <property type="project" value="UniProtKB-KW"/>
</dbReference>
<dbReference type="InterPro" id="IPR037045">
    <property type="entry name" value="S8pro/Inhibitor_I9_sf"/>
</dbReference>
<keyword evidence="2 5" id="KW-0645">Protease</keyword>
<keyword evidence="8" id="KW-1185">Reference proteome</keyword>
<dbReference type="STRING" id="2518989.IMCC3088_1811"/>
<proteinExistence type="inferred from homology"/>
<evidence type="ECO:0000256" key="1">
    <source>
        <dbReference type="ARBA" id="ARBA00011073"/>
    </source>
</evidence>
<dbReference type="InterPro" id="IPR023827">
    <property type="entry name" value="Peptidase_S8_Asp-AS"/>
</dbReference>
<dbReference type="Gene3D" id="3.30.70.80">
    <property type="entry name" value="Peptidase S8 propeptide/proteinase inhibitor I9"/>
    <property type="match status" value="1"/>
</dbReference>
<dbReference type="CDD" id="cd07487">
    <property type="entry name" value="Peptidases_S8_1"/>
    <property type="match status" value="1"/>
</dbReference>
<dbReference type="eggNOG" id="COG1404">
    <property type="taxonomic scope" value="Bacteria"/>
</dbReference>
<feature type="active site" description="Charge relay system" evidence="5">
    <location>
        <position position="246"/>
    </location>
</feature>
<accession>F3L2N7</accession>
<dbReference type="PROSITE" id="PS51892">
    <property type="entry name" value="SUBTILASE"/>
    <property type="match status" value="1"/>
</dbReference>
<dbReference type="RefSeq" id="WP_009576044.1">
    <property type="nucleotide sequence ID" value="NZ_AEIG01000055.1"/>
</dbReference>
<dbReference type="OrthoDB" id="9795680at2"/>
<keyword evidence="3 5" id="KW-0378">Hydrolase</keyword>
<evidence type="ECO:0000256" key="2">
    <source>
        <dbReference type="ARBA" id="ARBA00022670"/>
    </source>
</evidence>
<evidence type="ECO:0000256" key="4">
    <source>
        <dbReference type="ARBA" id="ARBA00022825"/>
    </source>
</evidence>
<reference evidence="7 8" key="1">
    <citation type="journal article" date="2011" name="J. Bacteriol.">
        <title>Genome sequence of strain IMCC3088, a proteorhodopsin-containing marine bacterium belonging to the OM60/NOR5 clade.</title>
        <authorList>
            <person name="Jang Y."/>
            <person name="Oh H.M."/>
            <person name="Kang I."/>
            <person name="Lee K."/>
            <person name="Yang S.J."/>
            <person name="Cho J.C."/>
        </authorList>
    </citation>
    <scope>NUCLEOTIDE SEQUENCE [LARGE SCALE GENOMIC DNA]</scope>
    <source>
        <strain evidence="7 8">IMCC3088</strain>
    </source>
</reference>
<dbReference type="Pfam" id="PF00082">
    <property type="entry name" value="Peptidase_S8"/>
    <property type="match status" value="1"/>
</dbReference>
<feature type="active site" description="Charge relay system" evidence="5">
    <location>
        <position position="286"/>
    </location>
</feature>
<name>F3L2N7_9GAMM</name>
<dbReference type="PANTHER" id="PTHR43806">
    <property type="entry name" value="PEPTIDASE S8"/>
    <property type="match status" value="1"/>
</dbReference>
<dbReference type="GO" id="GO:0004252">
    <property type="term" value="F:serine-type endopeptidase activity"/>
    <property type="evidence" value="ECO:0007669"/>
    <property type="project" value="UniProtKB-UniRule"/>
</dbReference>
<dbReference type="PANTHER" id="PTHR43806:SF11">
    <property type="entry name" value="CEREVISIN-RELATED"/>
    <property type="match status" value="1"/>
</dbReference>
<dbReference type="EMBL" id="AEIG01000055">
    <property type="protein sequence ID" value="EGG29355.1"/>
    <property type="molecule type" value="Genomic_DNA"/>
</dbReference>
<organism evidence="7 8">
    <name type="scientific">Aequoribacter fuscus</name>
    <dbReference type="NCBI Taxonomy" id="2518989"/>
    <lineage>
        <taxon>Bacteria</taxon>
        <taxon>Pseudomonadati</taxon>
        <taxon>Pseudomonadota</taxon>
        <taxon>Gammaproteobacteria</taxon>
        <taxon>Cellvibrionales</taxon>
        <taxon>Halieaceae</taxon>
        <taxon>Aequoribacter</taxon>
    </lineage>
</organism>
<dbReference type="Proteomes" id="UP000005615">
    <property type="component" value="Unassembled WGS sequence"/>
</dbReference>
<evidence type="ECO:0000259" key="6">
    <source>
        <dbReference type="Pfam" id="PF00082"/>
    </source>
</evidence>
<sequence>MKAPRFLTTAFASWAIANPALSESIYLVQGFDYKALQETLQSQGVSIREEFSLINAIATTLTINQRQALEQDPRVARIVDHIDTLDSSDDDTDPSHTCSYVGSIFTSIQDSRLTWPILKTGGASATLEELTLKWPAHWGSELEIFLDGKPLPSISPTSDGTHVSAQLSISRELIKSEHQLDLQFSYSLPHQSEVQATLEFDNNCSTTLAKAYEITNDDTHFNGLIGASDLHQLGVLGEGVSIAILDSGLWNHPSLQLNSKGEQRVLARYDATIATEVDHLLDDSGHGTHMASIAINSATAGPDRPEVYQGVAPDAYLIPIKAFDINGQARLLHLLRALQWVADNRERLNIRILNLSFASRPRWPYWLDPVNQGIIRLWQQGVVAVASVGNSGPDPMSVGAPANIPYIISVGAVTDSWTPTDPSDDFVPLFSSQGPSPLGHVKPDVVAPGGHIEGLTRPGSTLTQDHPDFMKSRDRIAMTGTSQAAAVVSGAIALLLQLEPELTPDQVKCRLMSSAHPAILPDGKLAYSPLKQGSGLINISSALTVGDNECDNGQDQLALEIKGEIFFTGPVELDDQSRPVIPENLRDMLGDDPAQDAPSQGVAWGVKAHVERLSKQEIDEPSDIQTIWIERYLSELTRLKSHQNAR</sequence>
<evidence type="ECO:0000313" key="8">
    <source>
        <dbReference type="Proteomes" id="UP000005615"/>
    </source>
</evidence>
<protein>
    <submittedName>
        <fullName evidence="7">Alkaline serine protease, subtilase family</fullName>
    </submittedName>
</protein>
<gene>
    <name evidence="7" type="ORF">IMCC3088_1811</name>
</gene>
<comment type="caution">
    <text evidence="7">The sequence shown here is derived from an EMBL/GenBank/DDBJ whole genome shotgun (WGS) entry which is preliminary data.</text>
</comment>
<dbReference type="SUPFAM" id="SSF52743">
    <property type="entry name" value="Subtilisin-like"/>
    <property type="match status" value="1"/>
</dbReference>
<dbReference type="InterPro" id="IPR036852">
    <property type="entry name" value="Peptidase_S8/S53_dom_sf"/>
</dbReference>
<feature type="active site" description="Charge relay system" evidence="5">
    <location>
        <position position="482"/>
    </location>
</feature>
<evidence type="ECO:0000256" key="3">
    <source>
        <dbReference type="ARBA" id="ARBA00022801"/>
    </source>
</evidence>
<dbReference type="AlphaFoldDB" id="F3L2N7"/>
<dbReference type="InterPro" id="IPR000209">
    <property type="entry name" value="Peptidase_S8/S53_dom"/>
</dbReference>
<comment type="similarity">
    <text evidence="1 5">Belongs to the peptidase S8 family.</text>
</comment>